<dbReference type="EMBL" id="FQ790345">
    <property type="protein sequence ID" value="CCD52852.1"/>
    <property type="molecule type" value="Genomic_DNA"/>
</dbReference>
<reference evidence="3" key="1">
    <citation type="journal article" date="2011" name="PLoS Genet.">
        <title>Genomic analysis of the necrotrophic fungal pathogens Sclerotinia sclerotiorum and Botrytis cinerea.</title>
        <authorList>
            <person name="Amselem J."/>
            <person name="Cuomo C.A."/>
            <person name="van Kan J.A."/>
            <person name="Viaud M."/>
            <person name="Benito E.P."/>
            <person name="Couloux A."/>
            <person name="Coutinho P.M."/>
            <person name="de Vries R.P."/>
            <person name="Dyer P.S."/>
            <person name="Fillinger S."/>
            <person name="Fournier E."/>
            <person name="Gout L."/>
            <person name="Hahn M."/>
            <person name="Kohn L."/>
            <person name="Lapalu N."/>
            <person name="Plummer K.M."/>
            <person name="Pradier J.M."/>
            <person name="Quevillon E."/>
            <person name="Sharon A."/>
            <person name="Simon A."/>
            <person name="ten Have A."/>
            <person name="Tudzynski B."/>
            <person name="Tudzynski P."/>
            <person name="Wincker P."/>
            <person name="Andrew M."/>
            <person name="Anthouard V."/>
            <person name="Beever R.E."/>
            <person name="Beffa R."/>
            <person name="Benoit I."/>
            <person name="Bouzid O."/>
            <person name="Brault B."/>
            <person name="Chen Z."/>
            <person name="Choquer M."/>
            <person name="Collemare J."/>
            <person name="Cotton P."/>
            <person name="Danchin E.G."/>
            <person name="Da Silva C."/>
            <person name="Gautier A."/>
            <person name="Giraud C."/>
            <person name="Giraud T."/>
            <person name="Gonzalez C."/>
            <person name="Grossetete S."/>
            <person name="Guldener U."/>
            <person name="Henrissat B."/>
            <person name="Howlett B.J."/>
            <person name="Kodira C."/>
            <person name="Kretschmer M."/>
            <person name="Lappartient A."/>
            <person name="Leroch M."/>
            <person name="Levis C."/>
            <person name="Mauceli E."/>
            <person name="Neuveglise C."/>
            <person name="Oeser B."/>
            <person name="Pearson M."/>
            <person name="Poulain J."/>
            <person name="Poussereau N."/>
            <person name="Quesneville H."/>
            <person name="Rascle C."/>
            <person name="Schumacher J."/>
            <person name="Segurens B."/>
            <person name="Sexton A."/>
            <person name="Silva E."/>
            <person name="Sirven C."/>
            <person name="Soanes D.M."/>
            <person name="Talbot N.J."/>
            <person name="Templeton M."/>
            <person name="Yandava C."/>
            <person name="Yarden O."/>
            <person name="Zeng Q."/>
            <person name="Rollins J.A."/>
            <person name="Lebrun M.H."/>
            <person name="Dickman M."/>
        </authorList>
    </citation>
    <scope>NUCLEOTIDE SEQUENCE [LARGE SCALE GENOMIC DNA]</scope>
    <source>
        <strain evidence="3">T4</strain>
    </source>
</reference>
<dbReference type="AlphaFoldDB" id="G2YMK4"/>
<feature type="region of interest" description="Disordered" evidence="1">
    <location>
        <begin position="1"/>
        <end position="24"/>
    </location>
</feature>
<accession>G2YMK4</accession>
<protein>
    <submittedName>
        <fullName evidence="2">Uncharacterized protein</fullName>
    </submittedName>
</protein>
<sequence length="50" mass="5614">MNMEKKPKMKSPSGGLEPPTSRSRDLLQITVERASQLRHEGYLMVSGVEN</sequence>
<evidence type="ECO:0000313" key="3">
    <source>
        <dbReference type="Proteomes" id="UP000008177"/>
    </source>
</evidence>
<dbReference type="InParanoid" id="G2YMK4"/>
<organism evidence="2 3">
    <name type="scientific">Botryotinia fuckeliana (strain T4)</name>
    <name type="common">Noble rot fungus</name>
    <name type="synonym">Botrytis cinerea</name>
    <dbReference type="NCBI Taxonomy" id="999810"/>
    <lineage>
        <taxon>Eukaryota</taxon>
        <taxon>Fungi</taxon>
        <taxon>Dikarya</taxon>
        <taxon>Ascomycota</taxon>
        <taxon>Pezizomycotina</taxon>
        <taxon>Leotiomycetes</taxon>
        <taxon>Helotiales</taxon>
        <taxon>Sclerotiniaceae</taxon>
        <taxon>Botrytis</taxon>
    </lineage>
</organism>
<dbReference type="HOGENOM" id="CLU_3124849_0_0_1"/>
<evidence type="ECO:0000256" key="1">
    <source>
        <dbReference type="SAM" id="MobiDB-lite"/>
    </source>
</evidence>
<dbReference type="Proteomes" id="UP000008177">
    <property type="component" value="Unplaced contigs"/>
</dbReference>
<evidence type="ECO:0000313" key="2">
    <source>
        <dbReference type="EMBL" id="CCD52852.1"/>
    </source>
</evidence>
<name>G2YMK4_BOTF4</name>
<proteinExistence type="predicted"/>
<gene>
    <name evidence="2" type="ORF">BofuT4_uP137760.1</name>
</gene>